<feature type="domain" description="DUF6844" evidence="3">
    <location>
        <begin position="164"/>
        <end position="261"/>
    </location>
</feature>
<keyword evidence="2" id="KW-0732">Signal</keyword>
<dbReference type="Pfam" id="PF20891">
    <property type="entry name" value="DUF6844"/>
    <property type="match status" value="1"/>
</dbReference>
<evidence type="ECO:0000259" key="3">
    <source>
        <dbReference type="Pfam" id="PF20891"/>
    </source>
</evidence>
<dbReference type="PATRIC" id="fig|1437824.5.peg.697"/>
<dbReference type="EMBL" id="HG916765">
    <property type="protein sequence ID" value="CDM23177.1"/>
    <property type="molecule type" value="Genomic_DNA"/>
</dbReference>
<protein>
    <submittedName>
        <fullName evidence="4">Putative periplasmic protein</fullName>
    </submittedName>
</protein>
<name>W8X1Q0_CASD6</name>
<feature type="signal peptide" evidence="2">
    <location>
        <begin position="1"/>
        <end position="21"/>
    </location>
</feature>
<dbReference type="HOGENOM" id="CLU_045093_0_0_4"/>
<dbReference type="eggNOG" id="ENOG5032NNQ">
    <property type="taxonomic scope" value="Bacteria"/>
</dbReference>
<dbReference type="OrthoDB" id="8666936at2"/>
<accession>W8X1Q0</accession>
<dbReference type="RefSeq" id="WP_148304872.1">
    <property type="nucleotide sequence ID" value="NZ_HG916765.1"/>
</dbReference>
<dbReference type="KEGG" id="cdn:BN940_03511"/>
<evidence type="ECO:0000313" key="5">
    <source>
        <dbReference type="Proteomes" id="UP000019805"/>
    </source>
</evidence>
<dbReference type="Proteomes" id="UP000019805">
    <property type="component" value="Chromosome"/>
</dbReference>
<feature type="compositionally biased region" description="Low complexity" evidence="1">
    <location>
        <begin position="452"/>
        <end position="469"/>
    </location>
</feature>
<dbReference type="STRING" id="1437824.BN940_03511"/>
<evidence type="ECO:0000313" key="4">
    <source>
        <dbReference type="EMBL" id="CDM23177.1"/>
    </source>
</evidence>
<sequence>MLKLTPIVAAVALLAASGAYAQQAPDPQAAQAVQVAQASEALVEAATPADAMPADSVQSYEDWLADFEQRFGQTIGSAADGRVFYAGMAVISGDNAADPHYGTQLALAYERAMFDMQADFILQNYGRLKARTVRSLFDDLSSDKDAFDPVELQKAAADGGSRLEALFDKALVLVDKKLDSALAEEGVPPDEIQKMSVEQKKNLYKDTLNKEMIKSAYQSMQGLVPVQTRIFPIQENNKSTMAVAVIAVQSEKTRQFAKDIARKRPSLVKGTPRAIQDLLPADKKGYLDEIGLRFAYDAAGRPMLLAYGRTSVPMEPGWSASRAVRAKQNAQSIAQSLAEANIVEFMNTNIQVSETTNVGDINEEWAKQITQIDNGKPGEVQQIKERISETTQKIVKSGKAQAVGELRGSSVLKRWDVKDGNGVTHVGVVVGWTYDQLDNANAIEAQARGKTGAQLSGAQGAASDQSRASKVINNKNDF</sequence>
<evidence type="ECO:0000256" key="1">
    <source>
        <dbReference type="SAM" id="MobiDB-lite"/>
    </source>
</evidence>
<gene>
    <name evidence="4" type="ORF">BN940_03511</name>
</gene>
<reference evidence="4 5" key="1">
    <citation type="journal article" date="2014" name="BMC Microbiol.">
        <title>The oxygen-independent metabolism of cyclic monoterpenes in Castellaniella defragrans 65Phen.</title>
        <authorList>
            <person name="Petasch J."/>
            <person name="Disch E.M."/>
            <person name="Markert S."/>
            <person name="Becher D."/>
            <person name="Schweder T."/>
            <person name="Huttel B."/>
            <person name="Reinhardt R."/>
            <person name="Harder J."/>
        </authorList>
    </citation>
    <scope>NUCLEOTIDE SEQUENCE [LARGE SCALE GENOMIC DNA]</scope>
    <source>
        <strain evidence="4">65Phen</strain>
    </source>
</reference>
<feature type="region of interest" description="Disordered" evidence="1">
    <location>
        <begin position="450"/>
        <end position="478"/>
    </location>
</feature>
<evidence type="ECO:0000256" key="2">
    <source>
        <dbReference type="SAM" id="SignalP"/>
    </source>
</evidence>
<organism evidence="4 5">
    <name type="scientific">Castellaniella defragrans (strain DSM 12143 / CCUG 39792 / 65Phen)</name>
    <name type="common">Alcaligenes defragrans</name>
    <dbReference type="NCBI Taxonomy" id="1437824"/>
    <lineage>
        <taxon>Bacteria</taxon>
        <taxon>Pseudomonadati</taxon>
        <taxon>Pseudomonadota</taxon>
        <taxon>Betaproteobacteria</taxon>
        <taxon>Burkholderiales</taxon>
        <taxon>Alcaligenaceae</taxon>
        <taxon>Castellaniella</taxon>
    </lineage>
</organism>
<feature type="chain" id="PRO_5004916361" evidence="2">
    <location>
        <begin position="22"/>
        <end position="478"/>
    </location>
</feature>
<keyword evidence="5" id="KW-1185">Reference proteome</keyword>
<proteinExistence type="predicted"/>
<dbReference type="InterPro" id="IPR049286">
    <property type="entry name" value="DUF6844"/>
</dbReference>
<dbReference type="AlphaFoldDB" id="W8X1Q0"/>